<proteinExistence type="predicted"/>
<protein>
    <submittedName>
        <fullName evidence="1">Uncharacterized protein</fullName>
    </submittedName>
</protein>
<dbReference type="EnsemblMetazoa" id="MESCA004497-RA">
    <property type="protein sequence ID" value="MESCA004497-PA"/>
    <property type="gene ID" value="MESCA004497"/>
</dbReference>
<name>T1GLT3_MEGSC</name>
<evidence type="ECO:0000313" key="1">
    <source>
        <dbReference type="EnsemblMetazoa" id="MESCA004497-PA"/>
    </source>
</evidence>
<reference evidence="2" key="1">
    <citation type="submission" date="2013-02" db="EMBL/GenBank/DDBJ databases">
        <authorList>
            <person name="Hughes D."/>
        </authorList>
    </citation>
    <scope>NUCLEOTIDE SEQUENCE</scope>
    <source>
        <strain>Durham</strain>
        <strain evidence="2">NC isolate 2 -- Noor lab</strain>
    </source>
</reference>
<dbReference type="AlphaFoldDB" id="T1GLT3"/>
<sequence>MPDNRSTQREKHHQFTQILEMMNTGRREIEITRL</sequence>
<evidence type="ECO:0000313" key="2">
    <source>
        <dbReference type="Proteomes" id="UP000015102"/>
    </source>
</evidence>
<organism evidence="1 2">
    <name type="scientific">Megaselia scalaris</name>
    <name type="common">Humpbacked fly</name>
    <name type="synonym">Phora scalaris</name>
    <dbReference type="NCBI Taxonomy" id="36166"/>
    <lineage>
        <taxon>Eukaryota</taxon>
        <taxon>Metazoa</taxon>
        <taxon>Ecdysozoa</taxon>
        <taxon>Arthropoda</taxon>
        <taxon>Hexapoda</taxon>
        <taxon>Insecta</taxon>
        <taxon>Pterygota</taxon>
        <taxon>Neoptera</taxon>
        <taxon>Endopterygota</taxon>
        <taxon>Diptera</taxon>
        <taxon>Brachycera</taxon>
        <taxon>Muscomorpha</taxon>
        <taxon>Platypezoidea</taxon>
        <taxon>Phoridae</taxon>
        <taxon>Megaseliini</taxon>
        <taxon>Megaselia</taxon>
    </lineage>
</organism>
<dbReference type="HOGENOM" id="CLU_3377606_0_0_1"/>
<dbReference type="EMBL" id="CAQQ02026473">
    <property type="status" value="NOT_ANNOTATED_CDS"/>
    <property type="molecule type" value="Genomic_DNA"/>
</dbReference>
<reference evidence="1" key="2">
    <citation type="submission" date="2015-06" db="UniProtKB">
        <authorList>
            <consortium name="EnsemblMetazoa"/>
        </authorList>
    </citation>
    <scope>IDENTIFICATION</scope>
</reference>
<keyword evidence="2" id="KW-1185">Reference proteome</keyword>
<accession>T1GLT3</accession>
<dbReference type="Proteomes" id="UP000015102">
    <property type="component" value="Unassembled WGS sequence"/>
</dbReference>